<feature type="compositionally biased region" description="Acidic residues" evidence="1">
    <location>
        <begin position="99"/>
        <end position="108"/>
    </location>
</feature>
<gene>
    <name evidence="2" type="ORF">RRG08_029850</name>
</gene>
<accession>A0AAE1AL41</accession>
<evidence type="ECO:0000313" key="2">
    <source>
        <dbReference type="EMBL" id="KAK3789101.1"/>
    </source>
</evidence>
<dbReference type="EMBL" id="JAWDGP010001694">
    <property type="protein sequence ID" value="KAK3789101.1"/>
    <property type="molecule type" value="Genomic_DNA"/>
</dbReference>
<proteinExistence type="predicted"/>
<dbReference type="AlphaFoldDB" id="A0AAE1AL41"/>
<feature type="region of interest" description="Disordered" evidence="1">
    <location>
        <begin position="19"/>
        <end position="39"/>
    </location>
</feature>
<sequence>MEVTQGMGQGETIRWIAIGEGGGAGGRRRTDTHMPGMMGDQRDKAALTYIKCTALTESAQAMSIEEYITVDEAVKTAQTMSLTDTPASVRPIADKNNDGDEDKEDDEPALPQVTCKGVVQALAQVKSKGLYKLWLK</sequence>
<name>A0AAE1AL41_9GAST</name>
<organism evidence="2 3">
    <name type="scientific">Elysia crispata</name>
    <name type="common">lettuce slug</name>
    <dbReference type="NCBI Taxonomy" id="231223"/>
    <lineage>
        <taxon>Eukaryota</taxon>
        <taxon>Metazoa</taxon>
        <taxon>Spiralia</taxon>
        <taxon>Lophotrochozoa</taxon>
        <taxon>Mollusca</taxon>
        <taxon>Gastropoda</taxon>
        <taxon>Heterobranchia</taxon>
        <taxon>Euthyneura</taxon>
        <taxon>Panpulmonata</taxon>
        <taxon>Sacoglossa</taxon>
        <taxon>Placobranchoidea</taxon>
        <taxon>Plakobranchidae</taxon>
        <taxon>Elysia</taxon>
    </lineage>
</organism>
<evidence type="ECO:0000256" key="1">
    <source>
        <dbReference type="SAM" id="MobiDB-lite"/>
    </source>
</evidence>
<protein>
    <submittedName>
        <fullName evidence="2">Uncharacterized protein</fullName>
    </submittedName>
</protein>
<keyword evidence="3" id="KW-1185">Reference proteome</keyword>
<dbReference type="Proteomes" id="UP001283361">
    <property type="component" value="Unassembled WGS sequence"/>
</dbReference>
<comment type="caution">
    <text evidence="2">The sequence shown here is derived from an EMBL/GenBank/DDBJ whole genome shotgun (WGS) entry which is preliminary data.</text>
</comment>
<feature type="region of interest" description="Disordered" evidence="1">
    <location>
        <begin position="79"/>
        <end position="111"/>
    </location>
</feature>
<evidence type="ECO:0000313" key="3">
    <source>
        <dbReference type="Proteomes" id="UP001283361"/>
    </source>
</evidence>
<reference evidence="2" key="1">
    <citation type="journal article" date="2023" name="G3 (Bethesda)">
        <title>A reference genome for the long-term kleptoplast-retaining sea slug Elysia crispata morphotype clarki.</title>
        <authorList>
            <person name="Eastman K.E."/>
            <person name="Pendleton A.L."/>
            <person name="Shaikh M.A."/>
            <person name="Suttiyut T."/>
            <person name="Ogas R."/>
            <person name="Tomko P."/>
            <person name="Gavelis G."/>
            <person name="Widhalm J.R."/>
            <person name="Wisecaver J.H."/>
        </authorList>
    </citation>
    <scope>NUCLEOTIDE SEQUENCE</scope>
    <source>
        <strain evidence="2">ECLA1</strain>
    </source>
</reference>